<evidence type="ECO:0000313" key="2">
    <source>
        <dbReference type="EMBL" id="WPU95704.1"/>
    </source>
</evidence>
<dbReference type="Pfam" id="PF22480">
    <property type="entry name" value="DUF6984"/>
    <property type="match status" value="1"/>
</dbReference>
<proteinExistence type="predicted"/>
<gene>
    <name evidence="2" type="ORF">SNE25_09255</name>
</gene>
<dbReference type="InterPro" id="IPR054253">
    <property type="entry name" value="DUF6984"/>
</dbReference>
<reference evidence="2 3" key="1">
    <citation type="submission" date="2023-11" db="EMBL/GenBank/DDBJ databases">
        <title>Analysis of the Genomes of Mucilaginibacter gossypii cycad 4 and M. sabulilitoris SNA2: microbes with the potential for plant growth promotion.</title>
        <authorList>
            <person name="Hirsch A.M."/>
            <person name="Humm E."/>
            <person name="Rubbi M."/>
            <person name="Del Vecchio G."/>
            <person name="Ha S.M."/>
            <person name="Pellegrini M."/>
            <person name="Gunsalus R.P."/>
        </authorList>
    </citation>
    <scope>NUCLEOTIDE SEQUENCE [LARGE SCALE GENOMIC DNA]</scope>
    <source>
        <strain evidence="2 3">SNA2</strain>
    </source>
</reference>
<evidence type="ECO:0000259" key="1">
    <source>
        <dbReference type="Pfam" id="PF22480"/>
    </source>
</evidence>
<dbReference type="RefSeq" id="WP_321564810.1">
    <property type="nucleotide sequence ID" value="NZ_CP139558.1"/>
</dbReference>
<protein>
    <recommendedName>
        <fullName evidence="1">DUF6984 domain-containing protein</fullName>
    </recommendedName>
</protein>
<organism evidence="2 3">
    <name type="scientific">Mucilaginibacter sabulilitoris</name>
    <dbReference type="NCBI Taxonomy" id="1173583"/>
    <lineage>
        <taxon>Bacteria</taxon>
        <taxon>Pseudomonadati</taxon>
        <taxon>Bacteroidota</taxon>
        <taxon>Sphingobacteriia</taxon>
        <taxon>Sphingobacteriales</taxon>
        <taxon>Sphingobacteriaceae</taxon>
        <taxon>Mucilaginibacter</taxon>
    </lineage>
</organism>
<feature type="domain" description="DUF6984" evidence="1">
    <location>
        <begin position="1"/>
        <end position="103"/>
    </location>
</feature>
<accession>A0ABZ0TV88</accession>
<dbReference type="Proteomes" id="UP001324380">
    <property type="component" value="Chromosome"/>
</dbReference>
<dbReference type="EMBL" id="CP139558">
    <property type="protein sequence ID" value="WPU95704.1"/>
    <property type="molecule type" value="Genomic_DNA"/>
</dbReference>
<name>A0ABZ0TV88_9SPHI</name>
<keyword evidence="3" id="KW-1185">Reference proteome</keyword>
<sequence length="116" mass="13296">MRNLKKEEQDLIVFMLRDNSLNKDYTQDISKSTVQEMDDGGMGSLKFLYNDGKMRKFHKGIANISILDIDEVPVSFAINVDDNGDLFELDVFKGDFSPLQQFPIPPYKVLPPPQRL</sequence>
<evidence type="ECO:0000313" key="3">
    <source>
        <dbReference type="Proteomes" id="UP001324380"/>
    </source>
</evidence>